<evidence type="ECO:0000256" key="1">
    <source>
        <dbReference type="SAM" id="MobiDB-lite"/>
    </source>
</evidence>
<feature type="region of interest" description="Disordered" evidence="1">
    <location>
        <begin position="39"/>
        <end position="76"/>
    </location>
</feature>
<gene>
    <name evidence="2" type="ORF">TAV2_LOCUS17535</name>
</gene>
<sequence length="175" mass="19041">MNDPQNPDLSNDSSTWRQLTAPDSDFFDRDTSNILSDFGWNLHASSDHPHELRFDSDLPQTPGGRPPVATATPESNLASSCSSSAVAVTEVSTSNNPSATSSSSEDPAENSTASAAKTPETPTPSSTSQRQHFFAATTPIYYSRCTCGIKKAYLVILYLKQCAILEFYVCLYNFR</sequence>
<feature type="region of interest" description="Disordered" evidence="1">
    <location>
        <begin position="90"/>
        <end position="130"/>
    </location>
</feature>
<dbReference type="EMBL" id="OU466861">
    <property type="protein sequence ID" value="CAH2066334.1"/>
    <property type="molecule type" value="Genomic_DNA"/>
</dbReference>
<organism evidence="2 3">
    <name type="scientific">Thlaspi arvense</name>
    <name type="common">Field penny-cress</name>
    <dbReference type="NCBI Taxonomy" id="13288"/>
    <lineage>
        <taxon>Eukaryota</taxon>
        <taxon>Viridiplantae</taxon>
        <taxon>Streptophyta</taxon>
        <taxon>Embryophyta</taxon>
        <taxon>Tracheophyta</taxon>
        <taxon>Spermatophyta</taxon>
        <taxon>Magnoliopsida</taxon>
        <taxon>eudicotyledons</taxon>
        <taxon>Gunneridae</taxon>
        <taxon>Pentapetalae</taxon>
        <taxon>rosids</taxon>
        <taxon>malvids</taxon>
        <taxon>Brassicales</taxon>
        <taxon>Brassicaceae</taxon>
        <taxon>Thlaspideae</taxon>
        <taxon>Thlaspi</taxon>
    </lineage>
</organism>
<name>A0AAU9SHQ6_THLAR</name>
<proteinExistence type="predicted"/>
<keyword evidence="3" id="KW-1185">Reference proteome</keyword>
<evidence type="ECO:0000313" key="3">
    <source>
        <dbReference type="Proteomes" id="UP000836841"/>
    </source>
</evidence>
<accession>A0AAU9SHQ6</accession>
<evidence type="ECO:0000313" key="2">
    <source>
        <dbReference type="EMBL" id="CAH2066334.1"/>
    </source>
</evidence>
<feature type="non-terminal residue" evidence="2">
    <location>
        <position position="1"/>
    </location>
</feature>
<dbReference type="AlphaFoldDB" id="A0AAU9SHQ6"/>
<feature type="compositionally biased region" description="Low complexity" evidence="1">
    <location>
        <begin position="90"/>
        <end position="128"/>
    </location>
</feature>
<feature type="compositionally biased region" description="Basic and acidic residues" evidence="1">
    <location>
        <begin position="45"/>
        <end position="56"/>
    </location>
</feature>
<reference evidence="2 3" key="1">
    <citation type="submission" date="2022-03" db="EMBL/GenBank/DDBJ databases">
        <authorList>
            <person name="Nunn A."/>
            <person name="Chopra R."/>
            <person name="Nunn A."/>
            <person name="Contreras Garrido A."/>
        </authorList>
    </citation>
    <scope>NUCLEOTIDE SEQUENCE [LARGE SCALE GENOMIC DNA]</scope>
</reference>
<protein>
    <submittedName>
        <fullName evidence="2">Uncharacterized protein</fullName>
    </submittedName>
</protein>
<dbReference type="Proteomes" id="UP000836841">
    <property type="component" value="Chromosome 5"/>
</dbReference>